<dbReference type="EMBL" id="WUUT01000004">
    <property type="protein sequence ID" value="MXR52127.1"/>
    <property type="molecule type" value="Genomic_DNA"/>
</dbReference>
<feature type="compositionally biased region" description="Acidic residues" evidence="1">
    <location>
        <begin position="35"/>
        <end position="44"/>
    </location>
</feature>
<feature type="region of interest" description="Disordered" evidence="1">
    <location>
        <begin position="1"/>
        <end position="20"/>
    </location>
</feature>
<accession>A0A6B0T593</accession>
<dbReference type="AlphaFoldDB" id="A0A6B0T593"/>
<keyword evidence="3" id="KW-1185">Reference proteome</keyword>
<gene>
    <name evidence="2" type="ORF">GRX03_11015</name>
</gene>
<dbReference type="OrthoDB" id="306312at2157"/>
<evidence type="ECO:0000313" key="3">
    <source>
        <dbReference type="Proteomes" id="UP000466535"/>
    </source>
</evidence>
<dbReference type="Pfam" id="PF25951">
    <property type="entry name" value="DUF7989"/>
    <property type="match status" value="1"/>
</dbReference>
<proteinExistence type="predicted"/>
<sequence length="66" mass="7311">MKMQDIDHTHPHTGTAFGRNYYDAGAVATDGGRETDEETMEDVDHEPAEGATRAFERGTEGRERSV</sequence>
<feature type="region of interest" description="Disordered" evidence="1">
    <location>
        <begin position="27"/>
        <end position="66"/>
    </location>
</feature>
<organism evidence="2 3">
    <name type="scientific">Halovenus carboxidivorans</name>
    <dbReference type="NCBI Taxonomy" id="2692199"/>
    <lineage>
        <taxon>Archaea</taxon>
        <taxon>Methanobacteriati</taxon>
        <taxon>Methanobacteriota</taxon>
        <taxon>Stenosarchaea group</taxon>
        <taxon>Halobacteria</taxon>
        <taxon>Halobacteriales</taxon>
        <taxon>Haloarculaceae</taxon>
        <taxon>Halovenus</taxon>
    </lineage>
</organism>
<dbReference type="Proteomes" id="UP000466535">
    <property type="component" value="Unassembled WGS sequence"/>
</dbReference>
<protein>
    <submittedName>
        <fullName evidence="2">Uncharacterized protein</fullName>
    </submittedName>
</protein>
<reference evidence="2 3" key="1">
    <citation type="submission" date="2019-12" db="EMBL/GenBank/DDBJ databases">
        <title>Isolation and characterization of three novel carbon monoxide-oxidizing members of Halobacteria from salione crusts and soils.</title>
        <authorList>
            <person name="Myers M.R."/>
            <person name="King G.M."/>
        </authorList>
    </citation>
    <scope>NUCLEOTIDE SEQUENCE [LARGE SCALE GENOMIC DNA]</scope>
    <source>
        <strain evidence="2 3">WSH3</strain>
    </source>
</reference>
<evidence type="ECO:0000313" key="2">
    <source>
        <dbReference type="EMBL" id="MXR52127.1"/>
    </source>
</evidence>
<name>A0A6B0T593_9EURY</name>
<feature type="compositionally biased region" description="Basic and acidic residues" evidence="1">
    <location>
        <begin position="54"/>
        <end position="66"/>
    </location>
</feature>
<evidence type="ECO:0000256" key="1">
    <source>
        <dbReference type="SAM" id="MobiDB-lite"/>
    </source>
</evidence>
<feature type="compositionally biased region" description="Basic and acidic residues" evidence="1">
    <location>
        <begin position="1"/>
        <end position="10"/>
    </location>
</feature>
<dbReference type="InterPro" id="IPR058742">
    <property type="entry name" value="DUF7989"/>
</dbReference>
<comment type="caution">
    <text evidence="2">The sequence shown here is derived from an EMBL/GenBank/DDBJ whole genome shotgun (WGS) entry which is preliminary data.</text>
</comment>